<comment type="caution">
    <text evidence="4">The sequence shown here is derived from an EMBL/GenBank/DDBJ whole genome shotgun (WGS) entry which is preliminary data.</text>
</comment>
<dbReference type="Pfam" id="PF19295">
    <property type="entry name" value="SufBD_N"/>
    <property type="match status" value="1"/>
</dbReference>
<dbReference type="AlphaFoldDB" id="A0A433KLL3"/>
<dbReference type="NCBIfam" id="NF008773">
    <property type="entry name" value="PRK11814.1"/>
    <property type="match status" value="1"/>
</dbReference>
<evidence type="ECO:0000259" key="2">
    <source>
        <dbReference type="Pfam" id="PF01458"/>
    </source>
</evidence>
<accession>A0A433KLL3</accession>
<dbReference type="NCBIfam" id="TIGR01980">
    <property type="entry name" value="sufB"/>
    <property type="match status" value="1"/>
</dbReference>
<dbReference type="GO" id="GO:0016226">
    <property type="term" value="P:iron-sulfur cluster assembly"/>
    <property type="evidence" value="ECO:0007669"/>
    <property type="project" value="InterPro"/>
</dbReference>
<reference evidence="4 5" key="1">
    <citation type="submission" date="2018-12" db="EMBL/GenBank/DDBJ databases">
        <title>three novel Halomonas strain isolated from plants.</title>
        <authorList>
            <person name="Sun C."/>
        </authorList>
    </citation>
    <scope>NUCLEOTIDE SEQUENCE [LARGE SCALE GENOMIC DNA]</scope>
    <source>
        <strain evidence="4 5">JCM 18142</strain>
    </source>
</reference>
<organism evidence="4 5">
    <name type="scientific">Vreelandella nanhaiensis</name>
    <dbReference type="NCBI Taxonomy" id="1258546"/>
    <lineage>
        <taxon>Bacteria</taxon>
        <taxon>Pseudomonadati</taxon>
        <taxon>Pseudomonadota</taxon>
        <taxon>Gammaproteobacteria</taxon>
        <taxon>Oceanospirillales</taxon>
        <taxon>Halomonadaceae</taxon>
        <taxon>Vreelandella</taxon>
    </lineage>
</organism>
<feature type="domain" description="SUF system FeS cluster assembly SufBD N-terminal" evidence="3">
    <location>
        <begin position="138"/>
        <end position="200"/>
    </location>
</feature>
<gene>
    <name evidence="4" type="primary">sufB</name>
    <name evidence="4" type="ORF">ELY38_13720</name>
</gene>
<dbReference type="SUPFAM" id="SSF101960">
    <property type="entry name" value="Stabilizer of iron transporter SufD"/>
    <property type="match status" value="1"/>
</dbReference>
<evidence type="ECO:0000313" key="5">
    <source>
        <dbReference type="Proteomes" id="UP000287023"/>
    </source>
</evidence>
<dbReference type="InterPro" id="IPR037284">
    <property type="entry name" value="SUF_FeS_clus_asmbl_SufBD_sf"/>
</dbReference>
<dbReference type="InterPro" id="IPR055346">
    <property type="entry name" value="Fe-S_cluster_assembly_SufBD"/>
</dbReference>
<feature type="domain" description="SUF system FeS cluster assembly SufBD core" evidence="2">
    <location>
        <begin position="209"/>
        <end position="451"/>
    </location>
</feature>
<dbReference type="InterPro" id="IPR010231">
    <property type="entry name" value="SUF_FeS_clus_asmbl_SufB"/>
</dbReference>
<dbReference type="OrthoDB" id="9803529at2"/>
<dbReference type="PANTHER" id="PTHR30508:SF1">
    <property type="entry name" value="UPF0051 PROTEIN ABCI8, CHLOROPLASTIC-RELATED"/>
    <property type="match status" value="1"/>
</dbReference>
<dbReference type="PANTHER" id="PTHR30508">
    <property type="entry name" value="FES CLUSTER ASSEMBLY PROTEIN SUF"/>
    <property type="match status" value="1"/>
</dbReference>
<comment type="similarity">
    <text evidence="1">Belongs to the iron-sulfur cluster assembly SufBD family.</text>
</comment>
<protein>
    <submittedName>
        <fullName evidence="4">Fe-S cluster assembly protein SufB</fullName>
    </submittedName>
</protein>
<sequence>MATEEMEQLVRREYKDGFVTDIESDTLPPGLDEDTIAFISKKKGEPEWMLEWRLDAYRQWLNMKEPSWAHLDYPPIDYQAISYFSAPKRPEDGPQSLDEVDPKLLETYEKLGIPLHERAALAGVAVDAVFDSVSVTTTFKKELSEAGVIFCSISEAIRDYPELIKQYLGTVVPVADNYFAALNSAVFTDGSFVFVPEGVTCPMELSTYFRINAANTGQFERTLIICESRAQVSYLEGCTAPMRDENQLHAAVVELVALDDAYIKYSTVQNWYPGDEDGKGGIYNFVTKRGECRGARSRISWTQVETGSAITWKYPSCVLRGKDSIGEFYSVAVTNGRQQADTGTKMIHIGEGTRSYIVAKGISAGKSDQSYRGLVKIGPRAKGARNFTQCDSLLIGDKCGAHTFPYQEIGNSTATIEHEATTSKIGEDQLFYCRSRGISEEDAVSMIVNGFCKDVFQELPMEFAVEAEALLNVTLEGAVG</sequence>
<dbReference type="EMBL" id="RZHF01000016">
    <property type="protein sequence ID" value="RUR30719.1"/>
    <property type="molecule type" value="Genomic_DNA"/>
</dbReference>
<evidence type="ECO:0000259" key="3">
    <source>
        <dbReference type="Pfam" id="PF19295"/>
    </source>
</evidence>
<name>A0A433KLL3_9GAMM</name>
<dbReference type="Pfam" id="PF01458">
    <property type="entry name" value="SUFBD_core"/>
    <property type="match status" value="1"/>
</dbReference>
<keyword evidence="5" id="KW-1185">Reference proteome</keyword>
<evidence type="ECO:0000256" key="1">
    <source>
        <dbReference type="ARBA" id="ARBA00043967"/>
    </source>
</evidence>
<dbReference type="InterPro" id="IPR045595">
    <property type="entry name" value="SufBD_N"/>
</dbReference>
<evidence type="ECO:0000313" key="4">
    <source>
        <dbReference type="EMBL" id="RUR30719.1"/>
    </source>
</evidence>
<dbReference type="InterPro" id="IPR000825">
    <property type="entry name" value="SUF_FeS_clus_asmbl_SufBD_core"/>
</dbReference>
<proteinExistence type="inferred from homology"/>
<dbReference type="Proteomes" id="UP000287023">
    <property type="component" value="Unassembled WGS sequence"/>
</dbReference>
<dbReference type="RefSeq" id="WP_127062829.1">
    <property type="nucleotide sequence ID" value="NZ_RZHF01000016.1"/>
</dbReference>